<gene>
    <name evidence="2" type="ORF">Ssi02_64990</name>
</gene>
<dbReference type="EMBL" id="BOOW01000043">
    <property type="protein sequence ID" value="GII96268.1"/>
    <property type="molecule type" value="Genomic_DNA"/>
</dbReference>
<dbReference type="PROSITE" id="PS51257">
    <property type="entry name" value="PROKAR_LIPOPROTEIN"/>
    <property type="match status" value="1"/>
</dbReference>
<sequence>MSRHWKVTAVLAGVALTGTSCTPAGRAVPYTEPYIQGLEVRQAGVVTSAALGIGTCHRMELPEELYNGSDVAPPVPCTEPHQTETYMVTVFTGALAAHRERPNPEQLVAAIDKACSYQPIRPYLGAGTHDGQWGVAIWGKFPTRADWAKGDRTLRCDLLGPTTAAERGPELRVPLRNIMRRRESAVVRRCRLGARDVTCAEPHHAEWVEPPAPFDPRPDVQQDMCRQNARAFRQGSLSGLTVSAEAMDGYVACWLSHKDGRMSVGTLRGGLT</sequence>
<comment type="caution">
    <text evidence="2">The sequence shown here is derived from an EMBL/GenBank/DDBJ whole genome shotgun (WGS) entry which is preliminary data.</text>
</comment>
<dbReference type="Pfam" id="PF13845">
    <property type="entry name" value="Septum_form"/>
    <property type="match status" value="1"/>
</dbReference>
<reference evidence="2" key="1">
    <citation type="submission" date="2021-01" db="EMBL/GenBank/DDBJ databases">
        <title>Whole genome shotgun sequence of Sinosporangium siamense NBRC 109515.</title>
        <authorList>
            <person name="Komaki H."/>
            <person name="Tamura T."/>
        </authorList>
    </citation>
    <scope>NUCLEOTIDE SEQUENCE</scope>
    <source>
        <strain evidence="2">NBRC 109515</strain>
    </source>
</reference>
<keyword evidence="3" id="KW-1185">Reference proteome</keyword>
<evidence type="ECO:0000313" key="3">
    <source>
        <dbReference type="Proteomes" id="UP000606172"/>
    </source>
</evidence>
<dbReference type="InterPro" id="IPR026004">
    <property type="entry name" value="Septum_form"/>
</dbReference>
<dbReference type="RefSeq" id="WP_204031282.1">
    <property type="nucleotide sequence ID" value="NZ_BOOW01000043.1"/>
</dbReference>
<proteinExistence type="predicted"/>
<name>A0A919RM37_9ACTN</name>
<evidence type="ECO:0000313" key="2">
    <source>
        <dbReference type="EMBL" id="GII96268.1"/>
    </source>
</evidence>
<protein>
    <recommendedName>
        <fullName evidence="1">Septum formation-related domain-containing protein</fullName>
    </recommendedName>
</protein>
<feature type="domain" description="Septum formation-related" evidence="1">
    <location>
        <begin position="54"/>
        <end position="209"/>
    </location>
</feature>
<accession>A0A919RM37</accession>
<organism evidence="2 3">
    <name type="scientific">Sinosporangium siamense</name>
    <dbReference type="NCBI Taxonomy" id="1367973"/>
    <lineage>
        <taxon>Bacteria</taxon>
        <taxon>Bacillati</taxon>
        <taxon>Actinomycetota</taxon>
        <taxon>Actinomycetes</taxon>
        <taxon>Streptosporangiales</taxon>
        <taxon>Streptosporangiaceae</taxon>
        <taxon>Sinosporangium</taxon>
    </lineage>
</organism>
<dbReference type="AlphaFoldDB" id="A0A919RM37"/>
<dbReference type="Proteomes" id="UP000606172">
    <property type="component" value="Unassembled WGS sequence"/>
</dbReference>
<evidence type="ECO:0000259" key="1">
    <source>
        <dbReference type="Pfam" id="PF13845"/>
    </source>
</evidence>